<evidence type="ECO:0000313" key="2">
    <source>
        <dbReference type="EMBL" id="MBO3793276.1"/>
    </source>
</evidence>
<organism evidence="2 3">
    <name type="scientific">Bacillus subtilis</name>
    <dbReference type="NCBI Taxonomy" id="1423"/>
    <lineage>
        <taxon>Bacteria</taxon>
        <taxon>Bacillati</taxon>
        <taxon>Bacillota</taxon>
        <taxon>Bacilli</taxon>
        <taxon>Bacillales</taxon>
        <taxon>Bacillaceae</taxon>
        <taxon>Bacillus</taxon>
    </lineage>
</organism>
<sequence length="129" mass="14439">MAIKHRLVELRKKQGPHVKQEDVAKALGIARSTYGAYEQGKREPDHATLIKIADYYGVTIDYLLRDEPENMKNEIFNEQARKILEDPDTLVAAADGKITASILEAAQRIIAEQLKSGRQPGDIKNGNKK</sequence>
<evidence type="ECO:0000313" key="3">
    <source>
        <dbReference type="Proteomes" id="UP000665181"/>
    </source>
</evidence>
<comment type="caution">
    <text evidence="2">The sequence shown here is derived from an EMBL/GenBank/DDBJ whole genome shotgun (WGS) entry which is preliminary data.</text>
</comment>
<gene>
    <name evidence="2" type="ORF">J5227_02870</name>
</gene>
<dbReference type="Gene3D" id="1.10.260.40">
    <property type="entry name" value="lambda repressor-like DNA-binding domains"/>
    <property type="match status" value="1"/>
</dbReference>
<dbReference type="SUPFAM" id="SSF47413">
    <property type="entry name" value="lambda repressor-like DNA-binding domains"/>
    <property type="match status" value="1"/>
</dbReference>
<dbReference type="Pfam" id="PF01381">
    <property type="entry name" value="HTH_3"/>
    <property type="match status" value="1"/>
</dbReference>
<dbReference type="GO" id="GO:0003677">
    <property type="term" value="F:DNA binding"/>
    <property type="evidence" value="ECO:0007669"/>
    <property type="project" value="UniProtKB-KW"/>
</dbReference>
<dbReference type="SMART" id="SM00530">
    <property type="entry name" value="HTH_XRE"/>
    <property type="match status" value="1"/>
</dbReference>
<keyword evidence="1" id="KW-0238">DNA-binding</keyword>
<dbReference type="InterPro" id="IPR010982">
    <property type="entry name" value="Lambda_DNA-bd_dom_sf"/>
</dbReference>
<evidence type="ECO:0000256" key="1">
    <source>
        <dbReference type="ARBA" id="ARBA00023125"/>
    </source>
</evidence>
<reference evidence="2" key="1">
    <citation type="submission" date="2021-03" db="EMBL/GenBank/DDBJ databases">
        <title>Isolation of Bacillus subtilis from fermented food sample.</title>
        <authorList>
            <person name="Lakshmanan V."/>
            <person name="Athira K."/>
            <person name="Rajagopal K."/>
        </authorList>
    </citation>
    <scope>NUCLEOTIDE SEQUENCE</scope>
    <source>
        <strain evidence="2">S1</strain>
    </source>
</reference>
<dbReference type="PROSITE" id="PS50943">
    <property type="entry name" value="HTH_CROC1"/>
    <property type="match status" value="1"/>
</dbReference>
<protein>
    <submittedName>
        <fullName evidence="2">Helix-turn-helix domain-containing protein</fullName>
    </submittedName>
</protein>
<dbReference type="EMBL" id="JAGFPW010000001">
    <property type="protein sequence ID" value="MBO3793276.1"/>
    <property type="molecule type" value="Genomic_DNA"/>
</dbReference>
<dbReference type="CDD" id="cd00093">
    <property type="entry name" value="HTH_XRE"/>
    <property type="match status" value="1"/>
</dbReference>
<dbReference type="PANTHER" id="PTHR46558">
    <property type="entry name" value="TRACRIPTIONAL REGULATORY PROTEIN-RELATED-RELATED"/>
    <property type="match status" value="1"/>
</dbReference>
<dbReference type="InterPro" id="IPR001387">
    <property type="entry name" value="Cro/C1-type_HTH"/>
</dbReference>
<dbReference type="RefSeq" id="WP_064670935.1">
    <property type="nucleotide sequence ID" value="NZ_CP035406.1"/>
</dbReference>
<accession>A0A8I2B7K3</accession>
<dbReference type="PANTHER" id="PTHR46558:SF14">
    <property type="entry name" value="HTH-TYPE TRANSCRIPTIONAL REGULATOR ANSR"/>
    <property type="match status" value="1"/>
</dbReference>
<dbReference type="Proteomes" id="UP000665181">
    <property type="component" value="Unassembled WGS sequence"/>
</dbReference>
<proteinExistence type="predicted"/>
<name>A0A8I2B7K3_BACIU</name>
<dbReference type="AlphaFoldDB" id="A0A8I2B7K3"/>